<reference evidence="3 4" key="1">
    <citation type="submission" date="2019-05" db="EMBL/GenBank/DDBJ databases">
        <title>Emergence of the Ug99 lineage of the wheat stem rust pathogen through somatic hybridization.</title>
        <authorList>
            <person name="Li F."/>
            <person name="Upadhyaya N.M."/>
            <person name="Sperschneider J."/>
            <person name="Matny O."/>
            <person name="Nguyen-Phuc H."/>
            <person name="Mago R."/>
            <person name="Raley C."/>
            <person name="Miller M.E."/>
            <person name="Silverstein K.A.T."/>
            <person name="Henningsen E."/>
            <person name="Hirsch C.D."/>
            <person name="Visser B."/>
            <person name="Pretorius Z.A."/>
            <person name="Steffenson B.J."/>
            <person name="Schwessinger B."/>
            <person name="Dodds P.N."/>
            <person name="Figueroa M."/>
        </authorList>
    </citation>
    <scope>NUCLEOTIDE SEQUENCE [LARGE SCALE GENOMIC DNA]</scope>
    <source>
        <strain evidence="2">21-0</strain>
        <strain evidence="1 4">Ug99</strain>
    </source>
</reference>
<sequence>MHKNSERQQILRDIFMILAFLHQQETDDLIDSTLGIPTVPSLGKILAPTNPGRAFVLDFLFDDQAMISDVFDLVLRNRYLNDRSPGRTREEFDLAQLFNMRDEDFKQAVRTTKSGFMWLLGLITLNPVFHSASFRPQLPVPHQLALTLERLGSNGNGASVGRFSRNLGVGRGTVIKEGDLQCHEGRGFHELRVVDC</sequence>
<evidence type="ECO:0000313" key="1">
    <source>
        <dbReference type="EMBL" id="KAA1077232.1"/>
    </source>
</evidence>
<evidence type="ECO:0000313" key="4">
    <source>
        <dbReference type="Proteomes" id="UP000325313"/>
    </source>
</evidence>
<keyword evidence="3" id="KW-1185">Reference proteome</keyword>
<proteinExistence type="predicted"/>
<name>A0A5B0MKT6_PUCGR</name>
<accession>A0A5B0MKT6</accession>
<protein>
    <submittedName>
        <fullName evidence="1">Uncharacterized protein</fullName>
    </submittedName>
</protein>
<dbReference type="AlphaFoldDB" id="A0A5B0MKT6"/>
<comment type="caution">
    <text evidence="1">The sequence shown here is derived from an EMBL/GenBank/DDBJ whole genome shotgun (WGS) entry which is preliminary data.</text>
</comment>
<dbReference type="Proteomes" id="UP000324748">
    <property type="component" value="Unassembled WGS sequence"/>
</dbReference>
<dbReference type="Proteomes" id="UP000325313">
    <property type="component" value="Unassembled WGS sequence"/>
</dbReference>
<gene>
    <name evidence="2" type="ORF">PGT21_015776</name>
    <name evidence="1" type="ORF">PGTUg99_007042</name>
</gene>
<evidence type="ECO:0000313" key="3">
    <source>
        <dbReference type="Proteomes" id="UP000324748"/>
    </source>
</evidence>
<dbReference type="EMBL" id="VDEP01000451">
    <property type="protein sequence ID" value="KAA1077232.1"/>
    <property type="molecule type" value="Genomic_DNA"/>
</dbReference>
<dbReference type="EMBL" id="VSWC01000080">
    <property type="protein sequence ID" value="KAA1092840.1"/>
    <property type="molecule type" value="Genomic_DNA"/>
</dbReference>
<evidence type="ECO:0000313" key="2">
    <source>
        <dbReference type="EMBL" id="KAA1092840.1"/>
    </source>
</evidence>
<dbReference type="OrthoDB" id="2502344at2759"/>
<organism evidence="1 4">
    <name type="scientific">Puccinia graminis f. sp. tritici</name>
    <dbReference type="NCBI Taxonomy" id="56615"/>
    <lineage>
        <taxon>Eukaryota</taxon>
        <taxon>Fungi</taxon>
        <taxon>Dikarya</taxon>
        <taxon>Basidiomycota</taxon>
        <taxon>Pucciniomycotina</taxon>
        <taxon>Pucciniomycetes</taxon>
        <taxon>Pucciniales</taxon>
        <taxon>Pucciniaceae</taxon>
        <taxon>Puccinia</taxon>
    </lineage>
</organism>